<dbReference type="RefSeq" id="WP_255853382.1">
    <property type="nucleotide sequence ID" value="NZ_CP073347.1"/>
</dbReference>
<feature type="compositionally biased region" description="Polar residues" evidence="1">
    <location>
        <begin position="98"/>
        <end position="114"/>
    </location>
</feature>
<dbReference type="EMBL" id="CP073347">
    <property type="protein sequence ID" value="UTW11341.1"/>
    <property type="molecule type" value="Genomic_DNA"/>
</dbReference>
<evidence type="ECO:0000256" key="1">
    <source>
        <dbReference type="SAM" id="MobiDB-lite"/>
    </source>
</evidence>
<organism evidence="2 3">
    <name type="scientific">Marinobacterium rhizophilum</name>
    <dbReference type="NCBI Taxonomy" id="420402"/>
    <lineage>
        <taxon>Bacteria</taxon>
        <taxon>Pseudomonadati</taxon>
        <taxon>Pseudomonadota</taxon>
        <taxon>Gammaproteobacteria</taxon>
        <taxon>Oceanospirillales</taxon>
        <taxon>Oceanospirillaceae</taxon>
        <taxon>Marinobacterium</taxon>
    </lineage>
</organism>
<accession>A0ABY5HG46</accession>
<feature type="region of interest" description="Disordered" evidence="1">
    <location>
        <begin position="1"/>
        <end position="114"/>
    </location>
</feature>
<name>A0ABY5HG46_9GAMM</name>
<feature type="compositionally biased region" description="Polar residues" evidence="1">
    <location>
        <begin position="1"/>
        <end position="11"/>
    </location>
</feature>
<dbReference type="Proteomes" id="UP001058461">
    <property type="component" value="Chromosome"/>
</dbReference>
<evidence type="ECO:0000313" key="3">
    <source>
        <dbReference type="Proteomes" id="UP001058461"/>
    </source>
</evidence>
<gene>
    <name evidence="2" type="ORF">KDW95_19060</name>
</gene>
<keyword evidence="3" id="KW-1185">Reference proteome</keyword>
<evidence type="ECO:0000313" key="2">
    <source>
        <dbReference type="EMBL" id="UTW11341.1"/>
    </source>
</evidence>
<sequence>MATETPAQAPSGQPFAAPADQANNGRPPSDEAPSQPEPISAAVVSRARRSPDQAQHPSSHPPGARDDRRRALDPVHIGEIHIRVVEREPATRNKRSTARSSSAGNDSRSLTRSL</sequence>
<protein>
    <submittedName>
        <fullName evidence="2">Uncharacterized protein</fullName>
    </submittedName>
</protein>
<feature type="compositionally biased region" description="Basic and acidic residues" evidence="1">
    <location>
        <begin position="63"/>
        <end position="91"/>
    </location>
</feature>
<proteinExistence type="predicted"/>
<reference evidence="2" key="1">
    <citation type="submission" date="2021-04" db="EMBL/GenBank/DDBJ databases">
        <title>Oceanospirillales bacteria with DddD are important DMSP degraders in coastal seawater.</title>
        <authorList>
            <person name="Liu J."/>
        </authorList>
    </citation>
    <scope>NUCLEOTIDE SEQUENCE</scope>
    <source>
        <strain evidence="2">D13-1</strain>
    </source>
</reference>